<dbReference type="Proteomes" id="UP000326396">
    <property type="component" value="Linkage Group LG15"/>
</dbReference>
<dbReference type="InterPro" id="IPR032675">
    <property type="entry name" value="LRR_dom_sf"/>
</dbReference>
<organism evidence="5 6">
    <name type="scientific">Mikania micrantha</name>
    <name type="common">bitter vine</name>
    <dbReference type="NCBI Taxonomy" id="192012"/>
    <lineage>
        <taxon>Eukaryota</taxon>
        <taxon>Viridiplantae</taxon>
        <taxon>Streptophyta</taxon>
        <taxon>Embryophyta</taxon>
        <taxon>Tracheophyta</taxon>
        <taxon>Spermatophyta</taxon>
        <taxon>Magnoliopsida</taxon>
        <taxon>eudicotyledons</taxon>
        <taxon>Gunneridae</taxon>
        <taxon>Pentapetalae</taxon>
        <taxon>asterids</taxon>
        <taxon>campanulids</taxon>
        <taxon>Asterales</taxon>
        <taxon>Asteraceae</taxon>
        <taxon>Asteroideae</taxon>
        <taxon>Heliantheae alliance</taxon>
        <taxon>Eupatorieae</taxon>
        <taxon>Mikania</taxon>
    </lineage>
</organism>
<dbReference type="GO" id="GO:0006952">
    <property type="term" value="P:defense response"/>
    <property type="evidence" value="ECO:0007669"/>
    <property type="project" value="InterPro"/>
</dbReference>
<proteinExistence type="predicted"/>
<keyword evidence="6" id="KW-1185">Reference proteome</keyword>
<accession>A0A5N6P0I6</accession>
<protein>
    <submittedName>
        <fullName evidence="5">Uncharacterized protein</fullName>
    </submittedName>
</protein>
<evidence type="ECO:0000259" key="3">
    <source>
        <dbReference type="Pfam" id="PF00931"/>
    </source>
</evidence>
<dbReference type="Pfam" id="PF00931">
    <property type="entry name" value="NB-ARC"/>
    <property type="match status" value="1"/>
</dbReference>
<dbReference type="InterPro" id="IPR058192">
    <property type="entry name" value="WHD_ROQ1-like"/>
</dbReference>
<evidence type="ECO:0000256" key="1">
    <source>
        <dbReference type="ARBA" id="ARBA00022614"/>
    </source>
</evidence>
<dbReference type="Gene3D" id="3.40.50.300">
    <property type="entry name" value="P-loop containing nucleotide triphosphate hydrolases"/>
    <property type="match status" value="1"/>
</dbReference>
<dbReference type="SUPFAM" id="SSF52540">
    <property type="entry name" value="P-loop containing nucleoside triphosphate hydrolases"/>
    <property type="match status" value="1"/>
</dbReference>
<feature type="domain" description="Disease resistance protein Roq1-like winged-helix" evidence="4">
    <location>
        <begin position="246"/>
        <end position="317"/>
    </location>
</feature>
<dbReference type="Pfam" id="PF23282">
    <property type="entry name" value="WHD_ROQ1"/>
    <property type="match status" value="1"/>
</dbReference>
<dbReference type="InterPro" id="IPR044974">
    <property type="entry name" value="Disease_R_plants"/>
</dbReference>
<evidence type="ECO:0000256" key="2">
    <source>
        <dbReference type="ARBA" id="ARBA00022737"/>
    </source>
</evidence>
<dbReference type="AlphaFoldDB" id="A0A5N6P0I6"/>
<dbReference type="InterPro" id="IPR042197">
    <property type="entry name" value="Apaf_helical"/>
</dbReference>
<comment type="caution">
    <text evidence="5">The sequence shown here is derived from an EMBL/GenBank/DDBJ whole genome shotgun (WGS) entry which is preliminary data.</text>
</comment>
<dbReference type="SUPFAM" id="SSF52058">
    <property type="entry name" value="L domain-like"/>
    <property type="match status" value="1"/>
</dbReference>
<dbReference type="SUPFAM" id="SSF46785">
    <property type="entry name" value="Winged helix' DNA-binding domain"/>
    <property type="match status" value="1"/>
</dbReference>
<dbReference type="GO" id="GO:0043531">
    <property type="term" value="F:ADP binding"/>
    <property type="evidence" value="ECO:0007669"/>
    <property type="project" value="InterPro"/>
</dbReference>
<dbReference type="OrthoDB" id="1901675at2759"/>
<dbReference type="InterPro" id="IPR002182">
    <property type="entry name" value="NB-ARC"/>
</dbReference>
<evidence type="ECO:0000259" key="4">
    <source>
        <dbReference type="Pfam" id="PF23282"/>
    </source>
</evidence>
<dbReference type="PRINTS" id="PR00364">
    <property type="entry name" value="DISEASERSIST"/>
</dbReference>
<feature type="domain" description="NB-ARC" evidence="3">
    <location>
        <begin position="17"/>
        <end position="176"/>
    </location>
</feature>
<evidence type="ECO:0000313" key="5">
    <source>
        <dbReference type="EMBL" id="KAD5802338.1"/>
    </source>
</evidence>
<dbReference type="PANTHER" id="PTHR11017:SF313">
    <property type="entry name" value="TIR DOMAIN, P-LOOP CONTAINING NUCLEOSIDE TRIPHOSPHATE HYDROLASE"/>
    <property type="match status" value="1"/>
</dbReference>
<sequence length="807" mass="92174">MKSWKMALTQVADLKEKMQRAGIGGIGKTSLSRHVFGLHFSKFDKSSFIEGISTKANERFDGLHDLQKQLHGVISKKIDLQVNDVIRNTSMIENVLARKRVFIVLDDIDSLKQLDALLGNKGLHPGSKVIITTKDASLTNGCALFKSQVYPNHKKVLLNGLYKYDSLKLLCIHAFDSQNPKEGYEVVSKKFVKYCNGLPLAIEVLGRSLQNQDVAYWEECIKVLKREPHSHINKALKMSFDALLFENDKELFKHIACFFVGTNRYVTETILNSCDLNARSAITNLVDRCLLSIGWNNELIMHQLVQEMGRDLVRQESPDKPMEVVLQEFSRRIKMVMYACSPLKSIPLDLPMENLVVLDMSYSNVESLDMSYGNLQPPTNSVGGFFLLPALERLILRNCIGLIEVIPSDLKFSMIPLLSSLRILSLANNNLSNECFPMDLSCLAMLEELRLDRNPIVSMPSCVRILPRLMRLHMNNCYKVISIEDPPSTPRELSFFLCQEDPLIREINFDREMSPLNLHEVSQLFIIELILWGIGVSISAVETHGMIKIQSMASVEEKVLHSLCWTNLDFSKEMIFETFKFQILYEFGVFSTFYPGKEMPEWINCRSNGPSISFTIPSSPNNLRGLNFCSVERLPIFKFIDRSGFKLPLIKISNITKNLTWIYKHCTKGMMELGGSEQYFEDGEFGKEYCFSLLSYWMFGPNDMKAGDHITITVSTRYSLELTLECGIDLVYDDGSEDVLGCYKSWNHVIGGDIFHFQTTTEDNILHHWQFWRALNVDARLMDQESANTVFNEFHDASILRMINSNR</sequence>
<gene>
    <name evidence="5" type="ORF">E3N88_13698</name>
</gene>
<dbReference type="Gene3D" id="3.80.10.10">
    <property type="entry name" value="Ribonuclease Inhibitor"/>
    <property type="match status" value="1"/>
</dbReference>
<dbReference type="EMBL" id="SZYD01000007">
    <property type="protein sequence ID" value="KAD5802338.1"/>
    <property type="molecule type" value="Genomic_DNA"/>
</dbReference>
<keyword evidence="2" id="KW-0677">Repeat</keyword>
<dbReference type="InterPro" id="IPR027417">
    <property type="entry name" value="P-loop_NTPase"/>
</dbReference>
<dbReference type="Gene3D" id="1.10.8.430">
    <property type="entry name" value="Helical domain of apoptotic protease-activating factors"/>
    <property type="match status" value="1"/>
</dbReference>
<name>A0A5N6P0I6_9ASTR</name>
<reference evidence="5 6" key="1">
    <citation type="submission" date="2019-05" db="EMBL/GenBank/DDBJ databases">
        <title>Mikania micrantha, genome provides insights into the molecular mechanism of rapid growth.</title>
        <authorList>
            <person name="Liu B."/>
        </authorList>
    </citation>
    <scope>NUCLEOTIDE SEQUENCE [LARGE SCALE GENOMIC DNA]</scope>
    <source>
        <strain evidence="5">NLD-2019</strain>
        <tissue evidence="5">Leaf</tissue>
    </source>
</reference>
<keyword evidence="1" id="KW-0433">Leucine-rich repeat</keyword>
<evidence type="ECO:0000313" key="6">
    <source>
        <dbReference type="Proteomes" id="UP000326396"/>
    </source>
</evidence>
<dbReference type="InterPro" id="IPR036390">
    <property type="entry name" value="WH_DNA-bd_sf"/>
</dbReference>
<dbReference type="PANTHER" id="PTHR11017">
    <property type="entry name" value="LEUCINE-RICH REPEAT-CONTAINING PROTEIN"/>
    <property type="match status" value="1"/>
</dbReference>